<dbReference type="Pfam" id="PF02518">
    <property type="entry name" value="HATPase_c"/>
    <property type="match status" value="1"/>
</dbReference>
<keyword evidence="6 10" id="KW-0418">Kinase</keyword>
<dbReference type="SUPFAM" id="SSF47384">
    <property type="entry name" value="Homodimeric domain of signal transducing histidine kinase"/>
    <property type="match status" value="1"/>
</dbReference>
<dbReference type="GO" id="GO:0004721">
    <property type="term" value="F:phosphoprotein phosphatase activity"/>
    <property type="evidence" value="ECO:0007669"/>
    <property type="project" value="TreeGrafter"/>
</dbReference>
<dbReference type="Proteomes" id="UP000003494">
    <property type="component" value="Unassembled WGS sequence"/>
</dbReference>
<evidence type="ECO:0000256" key="3">
    <source>
        <dbReference type="ARBA" id="ARBA00012438"/>
    </source>
</evidence>
<keyword evidence="5" id="KW-0808">Transferase</keyword>
<feature type="transmembrane region" description="Helical" evidence="8">
    <location>
        <begin position="93"/>
        <end position="112"/>
    </location>
</feature>
<dbReference type="Gene3D" id="3.30.565.10">
    <property type="entry name" value="Histidine kinase-like ATPase, C-terminal domain"/>
    <property type="match status" value="1"/>
</dbReference>
<sequence>MTSEQQTNMTIRLIAGFIVVMLVAAGLELLVVQLVNRLFVPGLILPLMEQAGIQSMTVGQSIYLFLGMIFLLLVRLLGLIFQGSLTELEDQILAVIVSHVFTGSKGMVLPHLTGGGVFLLLLVLAIMIFLYALPYVITGVLYARFVIGQMRLLQEEQRKEHEKFDADRNLILSDIAHDLRNPITTVLGYARALEDGMVTDPALARRYLKAIEAKSRRVNDLINILFDYAKINSTGFHLQKRTLDINELVRENTALLFEEVEDRGMELDAQISEERWQILADRVQFSRVISNLINNASRHNPRGTRILVRTQAIRHTDRALSYDQMRRGQTQEDRIRYGLGEGILVIIADDGQPIPRELAEHMFEPFAMGDSSRSSRGGSGLGLSIAAKISQMHGYRLILDENYPGYTKAFVIVIPKHWS</sequence>
<evidence type="ECO:0000256" key="8">
    <source>
        <dbReference type="SAM" id="Phobius"/>
    </source>
</evidence>
<keyword evidence="8" id="KW-1133">Transmembrane helix</keyword>
<name>C4GCI6_9FIRM</name>
<proteinExistence type="predicted"/>
<dbReference type="HOGENOM" id="CLU_000445_89_7_9"/>
<dbReference type="EMBL" id="ACIP02000004">
    <property type="protein sequence ID" value="EEP27686.1"/>
    <property type="molecule type" value="Genomic_DNA"/>
</dbReference>
<evidence type="ECO:0000256" key="6">
    <source>
        <dbReference type="ARBA" id="ARBA00022777"/>
    </source>
</evidence>
<keyword evidence="8" id="KW-0812">Transmembrane</keyword>
<feature type="domain" description="Histidine kinase" evidence="9">
    <location>
        <begin position="174"/>
        <end position="418"/>
    </location>
</feature>
<dbReference type="PRINTS" id="PR00344">
    <property type="entry name" value="BCTRLSENSOR"/>
</dbReference>
<dbReference type="PANTHER" id="PTHR45453">
    <property type="entry name" value="PHOSPHATE REGULON SENSOR PROTEIN PHOR"/>
    <property type="match status" value="1"/>
</dbReference>
<dbReference type="Gene3D" id="1.10.287.130">
    <property type="match status" value="1"/>
</dbReference>
<dbReference type="SMART" id="SM00388">
    <property type="entry name" value="HisKA"/>
    <property type="match status" value="1"/>
</dbReference>
<evidence type="ECO:0000256" key="4">
    <source>
        <dbReference type="ARBA" id="ARBA00022553"/>
    </source>
</evidence>
<dbReference type="PROSITE" id="PS50109">
    <property type="entry name" value="HIS_KIN"/>
    <property type="match status" value="1"/>
</dbReference>
<comment type="catalytic activity">
    <reaction evidence="1">
        <text>ATP + protein L-histidine = ADP + protein N-phospho-L-histidine.</text>
        <dbReference type="EC" id="2.7.13.3"/>
    </reaction>
</comment>
<dbReference type="SMART" id="SM00387">
    <property type="entry name" value="HATPase_c"/>
    <property type="match status" value="1"/>
</dbReference>
<dbReference type="GO" id="GO:0000155">
    <property type="term" value="F:phosphorelay sensor kinase activity"/>
    <property type="evidence" value="ECO:0007669"/>
    <property type="project" value="InterPro"/>
</dbReference>
<dbReference type="PANTHER" id="PTHR45453:SF1">
    <property type="entry name" value="PHOSPHATE REGULON SENSOR PROTEIN PHOR"/>
    <property type="match status" value="1"/>
</dbReference>
<organism evidence="10 11">
    <name type="scientific">Shuttleworthella satelles DSM 14600</name>
    <dbReference type="NCBI Taxonomy" id="626523"/>
    <lineage>
        <taxon>Bacteria</taxon>
        <taxon>Bacillati</taxon>
        <taxon>Bacillota</taxon>
        <taxon>Clostridia</taxon>
        <taxon>Lachnospirales</taxon>
        <taxon>Lachnospiraceae</taxon>
        <taxon>Shuttleworthella</taxon>
    </lineage>
</organism>
<dbReference type="InterPro" id="IPR003594">
    <property type="entry name" value="HATPase_dom"/>
</dbReference>
<dbReference type="InterPro" id="IPR003661">
    <property type="entry name" value="HisK_dim/P_dom"/>
</dbReference>
<dbReference type="GO" id="GO:0005886">
    <property type="term" value="C:plasma membrane"/>
    <property type="evidence" value="ECO:0007669"/>
    <property type="project" value="TreeGrafter"/>
</dbReference>
<keyword evidence="11" id="KW-1185">Reference proteome</keyword>
<comment type="caution">
    <text evidence="10">The sequence shown here is derived from an EMBL/GenBank/DDBJ whole genome shotgun (WGS) entry which is preliminary data.</text>
</comment>
<feature type="transmembrane region" description="Helical" evidence="8">
    <location>
        <begin position="62"/>
        <end position="81"/>
    </location>
</feature>
<evidence type="ECO:0000256" key="1">
    <source>
        <dbReference type="ARBA" id="ARBA00000085"/>
    </source>
</evidence>
<dbReference type="InterPro" id="IPR005467">
    <property type="entry name" value="His_kinase_dom"/>
</dbReference>
<keyword evidence="8" id="KW-0472">Membrane</keyword>
<dbReference type="EC" id="2.7.13.3" evidence="3"/>
<feature type="transmembrane region" description="Helical" evidence="8">
    <location>
        <begin position="12"/>
        <end position="35"/>
    </location>
</feature>
<dbReference type="STRING" id="626523.GCWU000342_01680"/>
<evidence type="ECO:0000256" key="7">
    <source>
        <dbReference type="ARBA" id="ARBA00023012"/>
    </source>
</evidence>
<dbReference type="eggNOG" id="COG2205">
    <property type="taxonomic scope" value="Bacteria"/>
</dbReference>
<evidence type="ECO:0000256" key="5">
    <source>
        <dbReference type="ARBA" id="ARBA00022679"/>
    </source>
</evidence>
<dbReference type="InterPro" id="IPR036097">
    <property type="entry name" value="HisK_dim/P_sf"/>
</dbReference>
<dbReference type="SUPFAM" id="SSF55874">
    <property type="entry name" value="ATPase domain of HSP90 chaperone/DNA topoisomerase II/histidine kinase"/>
    <property type="match status" value="1"/>
</dbReference>
<gene>
    <name evidence="10" type="ORF">GCWU000342_01680</name>
</gene>
<dbReference type="Pfam" id="PF00512">
    <property type="entry name" value="HisKA"/>
    <property type="match status" value="1"/>
</dbReference>
<reference evidence="10" key="1">
    <citation type="submission" date="2009-04" db="EMBL/GenBank/DDBJ databases">
        <authorList>
            <person name="Weinstock G."/>
            <person name="Sodergren E."/>
            <person name="Clifton S."/>
            <person name="Fulton L."/>
            <person name="Fulton B."/>
            <person name="Courtney L."/>
            <person name="Fronick C."/>
            <person name="Harrison M."/>
            <person name="Strong C."/>
            <person name="Farmer C."/>
            <person name="Delahaunty K."/>
            <person name="Markovic C."/>
            <person name="Hall O."/>
            <person name="Minx P."/>
            <person name="Tomlinson C."/>
            <person name="Mitreva M."/>
            <person name="Nelson J."/>
            <person name="Hou S."/>
            <person name="Wollam A."/>
            <person name="Pepin K.H."/>
            <person name="Johnson M."/>
            <person name="Bhonagiri V."/>
            <person name="Nash W.E."/>
            <person name="Warren W."/>
            <person name="Chinwalla A."/>
            <person name="Mardis E.R."/>
            <person name="Wilson R.K."/>
        </authorList>
    </citation>
    <scope>NUCLEOTIDE SEQUENCE [LARGE SCALE GENOMIC DNA]</scope>
    <source>
        <strain evidence="10">DSM 14600</strain>
    </source>
</reference>
<evidence type="ECO:0000256" key="2">
    <source>
        <dbReference type="ARBA" id="ARBA00004370"/>
    </source>
</evidence>
<protein>
    <recommendedName>
        <fullName evidence="3">histidine kinase</fullName>
        <ecNumber evidence="3">2.7.13.3</ecNumber>
    </recommendedName>
</protein>
<dbReference type="InterPro" id="IPR004358">
    <property type="entry name" value="Sig_transdc_His_kin-like_C"/>
</dbReference>
<dbReference type="AlphaFoldDB" id="C4GCI6"/>
<dbReference type="GO" id="GO:0016036">
    <property type="term" value="P:cellular response to phosphate starvation"/>
    <property type="evidence" value="ECO:0007669"/>
    <property type="project" value="TreeGrafter"/>
</dbReference>
<evidence type="ECO:0000313" key="11">
    <source>
        <dbReference type="Proteomes" id="UP000003494"/>
    </source>
</evidence>
<comment type="subcellular location">
    <subcellularLocation>
        <location evidence="2">Membrane</location>
    </subcellularLocation>
</comment>
<dbReference type="InterPro" id="IPR050351">
    <property type="entry name" value="BphY/WalK/GraS-like"/>
</dbReference>
<keyword evidence="4" id="KW-0597">Phosphoprotein</keyword>
<feature type="transmembrane region" description="Helical" evidence="8">
    <location>
        <begin position="118"/>
        <end position="143"/>
    </location>
</feature>
<evidence type="ECO:0000313" key="10">
    <source>
        <dbReference type="EMBL" id="EEP27686.1"/>
    </source>
</evidence>
<dbReference type="RefSeq" id="WP_006906675.1">
    <property type="nucleotide sequence ID" value="NZ_GG665867.1"/>
</dbReference>
<accession>C4GCI6</accession>
<evidence type="ECO:0000259" key="9">
    <source>
        <dbReference type="PROSITE" id="PS50109"/>
    </source>
</evidence>
<keyword evidence="7" id="KW-0902">Two-component regulatory system</keyword>
<dbReference type="CDD" id="cd00082">
    <property type="entry name" value="HisKA"/>
    <property type="match status" value="1"/>
</dbReference>
<dbReference type="InterPro" id="IPR036890">
    <property type="entry name" value="HATPase_C_sf"/>
</dbReference>